<dbReference type="EMBL" id="PEDP01000578">
    <property type="protein sequence ID" value="POS85517.1"/>
    <property type="molecule type" value="Genomic_DNA"/>
</dbReference>
<evidence type="ECO:0000256" key="1">
    <source>
        <dbReference type="ARBA" id="ARBA00005564"/>
    </source>
</evidence>
<dbReference type="Gene3D" id="2.130.10.10">
    <property type="entry name" value="YVTN repeat-like/Quinoprotein amine dehydrogenase"/>
    <property type="match status" value="1"/>
</dbReference>
<name>A0A2S4PU27_9PEZI</name>
<proteinExistence type="inferred from homology"/>
<dbReference type="InterPro" id="IPR011048">
    <property type="entry name" value="Haem_d1_sf"/>
</dbReference>
<reference evidence="2 3" key="1">
    <citation type="submission" date="2017-10" db="EMBL/GenBank/DDBJ databases">
        <title>Development of genomic resources for the powdery mildew, Erysiphe pulchra.</title>
        <authorList>
            <person name="Wadl P.A."/>
            <person name="Mack B.M."/>
            <person name="Moore G."/>
            <person name="Beltz S.B."/>
        </authorList>
    </citation>
    <scope>NUCLEOTIDE SEQUENCE [LARGE SCALE GENOMIC DNA]</scope>
    <source>
        <strain evidence="2">Cflorida</strain>
    </source>
</reference>
<comment type="caution">
    <text evidence="2">The sequence shown here is derived from an EMBL/GenBank/DDBJ whole genome shotgun (WGS) entry which is preliminary data.</text>
</comment>
<dbReference type="Pfam" id="PF10282">
    <property type="entry name" value="Lactonase"/>
    <property type="match status" value="1"/>
</dbReference>
<dbReference type="PANTHER" id="PTHR30344:SF1">
    <property type="entry name" value="6-PHOSPHOGLUCONOLACTONASE"/>
    <property type="match status" value="1"/>
</dbReference>
<sequence>MVSAVNLYVASYDGNITSLSLSQTGNGQYVLSTLSSLKSETPDPSWLEKSGNLVFLASENIQGPNGTVITYKTSDTGILAQVQKPQTTPGGSSVSTYDVGSDGALSSLQTFFYNTPPGPIPQQDKSHPHQVILDPTNKFFAVPDLGADLIRVFSIDESNRLTEQKPFSLPGGTGPRHGAFLQLGENTSQKTYFFLISELANTVASYAVSPADKSLDFTPISSGNVLNQAPPKGLASAELIISPDKKFVYTSARNAPILSIPNPSGQNNDMVPSDTLQVWKIDPNSGALSFEQLAPAGGRNPRHFSLNKNGTLAAVALQDDQRVVIFERSADSGKLGQLLVSTQVVGKLTSVIWD</sequence>
<organism evidence="2 3">
    <name type="scientific">Erysiphe pulchra</name>
    <dbReference type="NCBI Taxonomy" id="225359"/>
    <lineage>
        <taxon>Eukaryota</taxon>
        <taxon>Fungi</taxon>
        <taxon>Dikarya</taxon>
        <taxon>Ascomycota</taxon>
        <taxon>Pezizomycotina</taxon>
        <taxon>Leotiomycetes</taxon>
        <taxon>Erysiphales</taxon>
        <taxon>Erysiphaceae</taxon>
        <taxon>Erysiphe</taxon>
    </lineage>
</organism>
<comment type="similarity">
    <text evidence="1">Belongs to the cycloisomerase 2 family.</text>
</comment>
<dbReference type="OrthoDB" id="9972196at2759"/>
<evidence type="ECO:0008006" key="4">
    <source>
        <dbReference type="Google" id="ProtNLM"/>
    </source>
</evidence>
<dbReference type="Proteomes" id="UP000237438">
    <property type="component" value="Unassembled WGS sequence"/>
</dbReference>
<dbReference type="AlphaFoldDB" id="A0A2S4PU27"/>
<evidence type="ECO:0000313" key="2">
    <source>
        <dbReference type="EMBL" id="POS85517.1"/>
    </source>
</evidence>
<accession>A0A2S4PU27</accession>
<dbReference type="SUPFAM" id="SSF51004">
    <property type="entry name" value="C-terminal (heme d1) domain of cytochrome cd1-nitrite reductase"/>
    <property type="match status" value="1"/>
</dbReference>
<dbReference type="InterPro" id="IPR050282">
    <property type="entry name" value="Cycloisomerase_2"/>
</dbReference>
<dbReference type="InterPro" id="IPR019405">
    <property type="entry name" value="Lactonase_7-beta_prop"/>
</dbReference>
<gene>
    <name evidence="2" type="ORF">EPUL_004679</name>
</gene>
<evidence type="ECO:0000313" key="3">
    <source>
        <dbReference type="Proteomes" id="UP000237438"/>
    </source>
</evidence>
<dbReference type="PANTHER" id="PTHR30344">
    <property type="entry name" value="6-PHOSPHOGLUCONOLACTONASE-RELATED"/>
    <property type="match status" value="1"/>
</dbReference>
<protein>
    <recommendedName>
        <fullName evidence="4">Isomerase YbhE</fullName>
    </recommendedName>
</protein>
<keyword evidence="3" id="KW-1185">Reference proteome</keyword>
<dbReference type="GO" id="GO:0017057">
    <property type="term" value="F:6-phosphogluconolactonase activity"/>
    <property type="evidence" value="ECO:0007669"/>
    <property type="project" value="TreeGrafter"/>
</dbReference>
<feature type="non-terminal residue" evidence="2">
    <location>
        <position position="354"/>
    </location>
</feature>
<dbReference type="STRING" id="225359.A0A2S4PU27"/>
<dbReference type="InterPro" id="IPR015943">
    <property type="entry name" value="WD40/YVTN_repeat-like_dom_sf"/>
</dbReference>